<feature type="signal peptide" evidence="5">
    <location>
        <begin position="1"/>
        <end position="26"/>
    </location>
</feature>
<dbReference type="Gene3D" id="3.90.420.10">
    <property type="entry name" value="Oxidoreductase, molybdopterin-binding domain"/>
    <property type="match status" value="1"/>
</dbReference>
<evidence type="ECO:0000313" key="9">
    <source>
        <dbReference type="Proteomes" id="UP000443153"/>
    </source>
</evidence>
<keyword evidence="4" id="KW-0560">Oxidoreductase</keyword>
<dbReference type="GO" id="GO:0008482">
    <property type="term" value="F:sulfite oxidase activity"/>
    <property type="evidence" value="ECO:0007669"/>
    <property type="project" value="TreeGrafter"/>
</dbReference>
<reference evidence="8 9" key="1">
    <citation type="submission" date="2019-11" db="EMBL/GenBank/DDBJ databases">
        <title>Maribacter lutea sp. nov., a marine bacterium isolated from intertidal sand.</title>
        <authorList>
            <person name="Liu A."/>
        </authorList>
    </citation>
    <scope>NUCLEOTIDE SEQUENCE [LARGE SCALE GENOMIC DNA]</scope>
    <source>
        <strain evidence="8 9">RZ05</strain>
    </source>
</reference>
<evidence type="ECO:0000259" key="7">
    <source>
        <dbReference type="Pfam" id="PF03404"/>
    </source>
</evidence>
<name>A0A6I2MUB1_9FLAO</name>
<dbReference type="InterPro" id="IPR014756">
    <property type="entry name" value="Ig_E-set"/>
</dbReference>
<organism evidence="8 9">
    <name type="scientific">Maribacter luteus</name>
    <dbReference type="NCBI Taxonomy" id="2594478"/>
    <lineage>
        <taxon>Bacteria</taxon>
        <taxon>Pseudomonadati</taxon>
        <taxon>Bacteroidota</taxon>
        <taxon>Flavobacteriia</taxon>
        <taxon>Flavobacteriales</taxon>
        <taxon>Flavobacteriaceae</taxon>
        <taxon>Maribacter</taxon>
    </lineage>
</organism>
<evidence type="ECO:0000256" key="2">
    <source>
        <dbReference type="ARBA" id="ARBA00022505"/>
    </source>
</evidence>
<dbReference type="RefSeq" id="WP_154369924.1">
    <property type="nucleotide sequence ID" value="NZ_WKJH01000030.1"/>
</dbReference>
<dbReference type="InterPro" id="IPR000572">
    <property type="entry name" value="OxRdtase_Mopterin-bd_dom"/>
</dbReference>
<dbReference type="PANTHER" id="PTHR19372">
    <property type="entry name" value="SULFITE REDUCTASE"/>
    <property type="match status" value="1"/>
</dbReference>
<feature type="domain" description="Oxidoreductase molybdopterin-binding" evidence="6">
    <location>
        <begin position="87"/>
        <end position="257"/>
    </location>
</feature>
<feature type="domain" description="Moybdenum cofactor oxidoreductase dimerisation" evidence="7">
    <location>
        <begin position="287"/>
        <end position="405"/>
    </location>
</feature>
<dbReference type="Pfam" id="PF03404">
    <property type="entry name" value="Mo-co_dimer"/>
    <property type="match status" value="1"/>
</dbReference>
<evidence type="ECO:0000256" key="4">
    <source>
        <dbReference type="ARBA" id="ARBA00023002"/>
    </source>
</evidence>
<evidence type="ECO:0000259" key="6">
    <source>
        <dbReference type="Pfam" id="PF00174"/>
    </source>
</evidence>
<dbReference type="InterPro" id="IPR036374">
    <property type="entry name" value="OxRdtase_Mopterin-bd_sf"/>
</dbReference>
<comment type="caution">
    <text evidence="8">The sequence shown here is derived from an EMBL/GenBank/DDBJ whole genome shotgun (WGS) entry which is preliminary data.</text>
</comment>
<dbReference type="SUPFAM" id="SSF56524">
    <property type="entry name" value="Oxidoreductase molybdopterin-binding domain"/>
    <property type="match status" value="1"/>
</dbReference>
<dbReference type="AlphaFoldDB" id="A0A6I2MUB1"/>
<proteinExistence type="predicted"/>
<evidence type="ECO:0000256" key="5">
    <source>
        <dbReference type="SAM" id="SignalP"/>
    </source>
</evidence>
<dbReference type="InterPro" id="IPR005066">
    <property type="entry name" value="MoCF_OxRdtse_dimer"/>
</dbReference>
<dbReference type="Gene3D" id="2.60.40.650">
    <property type="match status" value="1"/>
</dbReference>
<dbReference type="PRINTS" id="PR00407">
    <property type="entry name" value="EUMOPTERIN"/>
</dbReference>
<dbReference type="InterPro" id="IPR008335">
    <property type="entry name" value="Mopterin_OxRdtase_euk"/>
</dbReference>
<dbReference type="GO" id="GO:0030151">
    <property type="term" value="F:molybdenum ion binding"/>
    <property type="evidence" value="ECO:0007669"/>
    <property type="project" value="InterPro"/>
</dbReference>
<dbReference type="GO" id="GO:0006790">
    <property type="term" value="P:sulfur compound metabolic process"/>
    <property type="evidence" value="ECO:0007669"/>
    <property type="project" value="TreeGrafter"/>
</dbReference>
<dbReference type="CDD" id="cd02110">
    <property type="entry name" value="SO_family_Moco_dimer"/>
    <property type="match status" value="1"/>
</dbReference>
<dbReference type="OrthoDB" id="9778777at2"/>
<keyword evidence="3" id="KW-0479">Metal-binding</keyword>
<gene>
    <name evidence="8" type="ORF">GJ691_19135</name>
</gene>
<dbReference type="EMBL" id="WKJH01000030">
    <property type="protein sequence ID" value="MRX66275.1"/>
    <property type="molecule type" value="Genomic_DNA"/>
</dbReference>
<keyword evidence="2" id="KW-0500">Molybdenum</keyword>
<evidence type="ECO:0000256" key="3">
    <source>
        <dbReference type="ARBA" id="ARBA00022723"/>
    </source>
</evidence>
<dbReference type="SUPFAM" id="SSF81296">
    <property type="entry name" value="E set domains"/>
    <property type="match status" value="1"/>
</dbReference>
<dbReference type="Proteomes" id="UP000443153">
    <property type="component" value="Unassembled WGS sequence"/>
</dbReference>
<keyword evidence="9" id="KW-1185">Reference proteome</keyword>
<dbReference type="GO" id="GO:0020037">
    <property type="term" value="F:heme binding"/>
    <property type="evidence" value="ECO:0007669"/>
    <property type="project" value="TreeGrafter"/>
</dbReference>
<evidence type="ECO:0000256" key="1">
    <source>
        <dbReference type="ARBA" id="ARBA00001924"/>
    </source>
</evidence>
<keyword evidence="5" id="KW-0732">Signal</keyword>
<dbReference type="Pfam" id="PF00174">
    <property type="entry name" value="Oxidored_molyb"/>
    <property type="match status" value="1"/>
</dbReference>
<accession>A0A6I2MUB1</accession>
<protein>
    <submittedName>
        <fullName evidence="8">Molybdopterin-dependent oxidoreductase</fullName>
    </submittedName>
</protein>
<sequence length="406" mass="45157">MKRRNFVTRTALGSLSLLIGAEVVFADTMPKGYRPLAIQDPDPFKMFNKDKGMEVLNDKPWNIEAKAHLLDDKITPNSSMFIRNNGLIPENIDASTWTLTIDGESANESKTYSLAELKTKFRQYTYQLTLECGGNGRSEFDPPAKGNQWTVGAVSCANWTGIRLRDVLEDVGIKSDAVYIGYHAADVHLSRDPQKEPISRGAPMPKAMQDETLIAFKMNGKDIPLAHGYPLRLVAGGWPASVSGKWLTRISVRNIVHDGTKMTGTAYRVPCNPVAPGEKVKDEDMCIIESMPVKSLITYPKTGATIKEGKSLNIRGHAWAGELEVSKMEYSIDFGSTWSDCDLEQPTNRLAWQHFSANVDFPKKGYYEVWARAMDSQGISQPMLLPGWNPKGYLNNACHRIAIKVV</sequence>
<dbReference type="PANTHER" id="PTHR19372:SF7">
    <property type="entry name" value="SULFITE OXIDASE, MITOCHONDRIAL"/>
    <property type="match status" value="1"/>
</dbReference>
<comment type="cofactor">
    <cofactor evidence="1">
        <name>Mo-molybdopterin</name>
        <dbReference type="ChEBI" id="CHEBI:71302"/>
    </cofactor>
</comment>
<dbReference type="GO" id="GO:0043546">
    <property type="term" value="F:molybdopterin cofactor binding"/>
    <property type="evidence" value="ECO:0007669"/>
    <property type="project" value="TreeGrafter"/>
</dbReference>
<evidence type="ECO:0000313" key="8">
    <source>
        <dbReference type="EMBL" id="MRX66275.1"/>
    </source>
</evidence>
<feature type="chain" id="PRO_5026321296" evidence="5">
    <location>
        <begin position="27"/>
        <end position="406"/>
    </location>
</feature>